<dbReference type="STRING" id="134849.SAMN05443668_107297"/>
<dbReference type="AlphaFoldDB" id="A0A1M7TXJ2"/>
<dbReference type="OrthoDB" id="9931220at2"/>
<proteinExistence type="predicted"/>
<dbReference type="Gene3D" id="1.10.287.1060">
    <property type="entry name" value="ESAT-6-like"/>
    <property type="match status" value="1"/>
</dbReference>
<protein>
    <submittedName>
        <fullName evidence="1">Proteins of 100 residues with WXG</fullName>
    </submittedName>
</protein>
<name>A0A1M7TXJ2_9ACTN</name>
<dbReference type="InterPro" id="IPR036689">
    <property type="entry name" value="ESAT-6-like_sf"/>
</dbReference>
<dbReference type="InterPro" id="IPR010310">
    <property type="entry name" value="T7SS_ESAT-6-like"/>
</dbReference>
<dbReference type="Proteomes" id="UP000184440">
    <property type="component" value="Unassembled WGS sequence"/>
</dbReference>
<sequence length="115" mass="11545">MAMNVTPQMLIDAANKAENVGEGIAAQLTNLLYTIQSEGGASFQGGGGAALQSVSAQLGEQLKQILTALNTMAGNVNAASADYGSSDQEIAREIQTVGNAFNPGSGSVVTALTNG</sequence>
<dbReference type="Pfam" id="PF06013">
    <property type="entry name" value="WXG100"/>
    <property type="match status" value="1"/>
</dbReference>
<evidence type="ECO:0000313" key="1">
    <source>
        <dbReference type="EMBL" id="SHN75438.1"/>
    </source>
</evidence>
<accession>A0A1M7TXJ2</accession>
<keyword evidence="2" id="KW-1185">Reference proteome</keyword>
<gene>
    <name evidence="1" type="ORF">SAMN05443668_107297</name>
</gene>
<dbReference type="EMBL" id="FRCS01000007">
    <property type="protein sequence ID" value="SHN75438.1"/>
    <property type="molecule type" value="Genomic_DNA"/>
</dbReference>
<organism evidence="1 2">
    <name type="scientific">Cryptosporangium aurantiacum</name>
    <dbReference type="NCBI Taxonomy" id="134849"/>
    <lineage>
        <taxon>Bacteria</taxon>
        <taxon>Bacillati</taxon>
        <taxon>Actinomycetota</taxon>
        <taxon>Actinomycetes</taxon>
        <taxon>Cryptosporangiales</taxon>
        <taxon>Cryptosporangiaceae</taxon>
        <taxon>Cryptosporangium</taxon>
    </lineage>
</organism>
<dbReference type="SUPFAM" id="SSF140453">
    <property type="entry name" value="EsxAB dimer-like"/>
    <property type="match status" value="1"/>
</dbReference>
<reference evidence="1 2" key="1">
    <citation type="submission" date="2016-11" db="EMBL/GenBank/DDBJ databases">
        <authorList>
            <person name="Jaros S."/>
            <person name="Januszkiewicz K."/>
            <person name="Wedrychowicz H."/>
        </authorList>
    </citation>
    <scope>NUCLEOTIDE SEQUENCE [LARGE SCALE GENOMIC DNA]</scope>
    <source>
        <strain evidence="1 2">DSM 46144</strain>
    </source>
</reference>
<dbReference type="RefSeq" id="WP_084741643.1">
    <property type="nucleotide sequence ID" value="NZ_FRCS01000007.1"/>
</dbReference>
<evidence type="ECO:0000313" key="2">
    <source>
        <dbReference type="Proteomes" id="UP000184440"/>
    </source>
</evidence>